<dbReference type="GO" id="GO:0046872">
    <property type="term" value="F:metal ion binding"/>
    <property type="evidence" value="ECO:0007669"/>
    <property type="project" value="UniProtKB-KW"/>
</dbReference>
<evidence type="ECO:0000313" key="5">
    <source>
        <dbReference type="EMBL" id="ATQ43557.1"/>
    </source>
</evidence>
<reference evidence="5 6" key="1">
    <citation type="submission" date="2017-10" db="EMBL/GenBank/DDBJ databases">
        <title>Genome sequence of Caulobacter mirabilis FWC38.</title>
        <authorList>
            <person name="Fiebig A."/>
            <person name="Crosson S."/>
        </authorList>
    </citation>
    <scope>NUCLEOTIDE SEQUENCE [LARGE SCALE GENOMIC DNA]</scope>
    <source>
        <strain evidence="5 6">FWC 38</strain>
    </source>
</reference>
<dbReference type="InterPro" id="IPR036412">
    <property type="entry name" value="HAD-like_sf"/>
</dbReference>
<dbReference type="Gene3D" id="3.40.50.1000">
    <property type="entry name" value="HAD superfamily/HAD-like"/>
    <property type="match status" value="1"/>
</dbReference>
<dbReference type="NCBIfam" id="TIGR01509">
    <property type="entry name" value="HAD-SF-IA-v3"/>
    <property type="match status" value="1"/>
</dbReference>
<protein>
    <submittedName>
        <fullName evidence="5">Hydrolase</fullName>
    </submittedName>
</protein>
<evidence type="ECO:0000313" key="6">
    <source>
        <dbReference type="Proteomes" id="UP000228945"/>
    </source>
</evidence>
<dbReference type="SUPFAM" id="SSF56784">
    <property type="entry name" value="HAD-like"/>
    <property type="match status" value="1"/>
</dbReference>
<evidence type="ECO:0000256" key="1">
    <source>
        <dbReference type="ARBA" id="ARBA00001946"/>
    </source>
</evidence>
<comment type="cofactor">
    <cofactor evidence="1">
        <name>Mg(2+)</name>
        <dbReference type="ChEBI" id="CHEBI:18420"/>
    </cofactor>
</comment>
<accession>A0A2D2B048</accession>
<dbReference type="Pfam" id="PF00702">
    <property type="entry name" value="Hydrolase"/>
    <property type="match status" value="1"/>
</dbReference>
<keyword evidence="3" id="KW-0479">Metal-binding</keyword>
<dbReference type="SFLD" id="SFLDG01129">
    <property type="entry name" value="C1.5:_HAD__Beta-PGM__Phosphata"/>
    <property type="match status" value="1"/>
</dbReference>
<dbReference type="EMBL" id="CP024201">
    <property type="protein sequence ID" value="ATQ43557.1"/>
    <property type="molecule type" value="Genomic_DNA"/>
</dbReference>
<dbReference type="RefSeq" id="WP_099622806.1">
    <property type="nucleotide sequence ID" value="NZ_CP024201.1"/>
</dbReference>
<evidence type="ECO:0000256" key="2">
    <source>
        <dbReference type="ARBA" id="ARBA00006171"/>
    </source>
</evidence>
<dbReference type="KEGG" id="cmb:CSW64_14675"/>
<evidence type="ECO:0000256" key="4">
    <source>
        <dbReference type="ARBA" id="ARBA00022842"/>
    </source>
</evidence>
<dbReference type="InterPro" id="IPR023214">
    <property type="entry name" value="HAD_sf"/>
</dbReference>
<proteinExistence type="inferred from homology"/>
<keyword evidence="5" id="KW-0378">Hydrolase</keyword>
<organism evidence="5 6">
    <name type="scientific">Caulobacter mirabilis</name>
    <dbReference type="NCBI Taxonomy" id="69666"/>
    <lineage>
        <taxon>Bacteria</taxon>
        <taxon>Pseudomonadati</taxon>
        <taxon>Pseudomonadota</taxon>
        <taxon>Alphaproteobacteria</taxon>
        <taxon>Caulobacterales</taxon>
        <taxon>Caulobacteraceae</taxon>
        <taxon>Caulobacter</taxon>
    </lineage>
</organism>
<keyword evidence="4" id="KW-0460">Magnesium</keyword>
<dbReference type="Proteomes" id="UP000228945">
    <property type="component" value="Chromosome"/>
</dbReference>
<dbReference type="Gene3D" id="1.10.150.240">
    <property type="entry name" value="Putative phosphatase, domain 2"/>
    <property type="match status" value="1"/>
</dbReference>
<dbReference type="InterPro" id="IPR006439">
    <property type="entry name" value="HAD-SF_hydro_IA"/>
</dbReference>
<keyword evidence="6" id="KW-1185">Reference proteome</keyword>
<dbReference type="InterPro" id="IPR023198">
    <property type="entry name" value="PGP-like_dom2"/>
</dbReference>
<dbReference type="PANTHER" id="PTHR46193">
    <property type="entry name" value="6-PHOSPHOGLUCONATE PHOSPHATASE"/>
    <property type="match status" value="1"/>
</dbReference>
<dbReference type="PANTHER" id="PTHR46193:SF10">
    <property type="entry name" value="6-PHOSPHOGLUCONATE PHOSPHATASE"/>
    <property type="match status" value="1"/>
</dbReference>
<dbReference type="GO" id="GO:0016787">
    <property type="term" value="F:hydrolase activity"/>
    <property type="evidence" value="ECO:0007669"/>
    <property type="project" value="UniProtKB-KW"/>
</dbReference>
<dbReference type="OrthoDB" id="9793014at2"/>
<dbReference type="AlphaFoldDB" id="A0A2D2B048"/>
<dbReference type="InterPro" id="IPR051600">
    <property type="entry name" value="Beta-PGM-like"/>
</dbReference>
<sequence length="221" mass="23739">MRFELIVFDFDGVIADSERLACGVAAVLATELGAPTTEDEGLELFMGRRAGDVQALVEARSGRACPGFIPELQRRTLAAFSNELQEVTGATRFVRALAGRRKCIASSSAQVRLRAALDRLGLAKDFAGAVFSADEVERGKPYPDLFLYAANRMSVAPERCVVIEDSVSGVRAAVEARMAVIGLLAGSHVDEGHAARLEAAGATAIARRFEDVADWIAERER</sequence>
<comment type="similarity">
    <text evidence="2">Belongs to the HAD-like hydrolase superfamily. CbbY/CbbZ/Gph/YieH family.</text>
</comment>
<gene>
    <name evidence="5" type="ORF">CSW64_14675</name>
</gene>
<name>A0A2D2B048_9CAUL</name>
<dbReference type="NCBIfam" id="TIGR01549">
    <property type="entry name" value="HAD-SF-IA-v1"/>
    <property type="match status" value="1"/>
</dbReference>
<evidence type="ECO:0000256" key="3">
    <source>
        <dbReference type="ARBA" id="ARBA00022723"/>
    </source>
</evidence>
<dbReference type="SFLD" id="SFLDS00003">
    <property type="entry name" value="Haloacid_Dehalogenase"/>
    <property type="match status" value="1"/>
</dbReference>